<evidence type="ECO:0000256" key="2">
    <source>
        <dbReference type="ARBA" id="ARBA00023125"/>
    </source>
</evidence>
<dbReference type="Gene3D" id="1.10.357.10">
    <property type="entry name" value="Tetracycline Repressor, domain 2"/>
    <property type="match status" value="1"/>
</dbReference>
<keyword evidence="2 4" id="KW-0238">DNA-binding</keyword>
<evidence type="ECO:0000256" key="1">
    <source>
        <dbReference type="ARBA" id="ARBA00023015"/>
    </source>
</evidence>
<sequence>MPTKATDSQTSASDGAVAVGDDLVQAALRAARSLGKDVADVPVIAIAREAGISRSTLIRRLGGTRAALDAAVRAAGVDPGGQAPVRTRALNAAAELIDAQGLAAATLEAIAARAQCSVHSLYAVFGGRDELLRALFERHSPLLQIEDFFDGDHGDLAATVRRLYGMIVHTLAAEPRVAPALLAEALARPESPAIQNLLSHNAPRLLASIGAWLTAEIEAGHIREMPLVVLLQLLIAPVSVHMLTRPTMGRIPGIELPDLDGVCDIFAGAFLRAVALPSPPPKIKTKTTTRKKATP</sequence>
<keyword evidence="3" id="KW-0804">Transcription</keyword>
<dbReference type="EMBL" id="LZSY01000080">
    <property type="protein sequence ID" value="OBB91942.1"/>
    <property type="molecule type" value="Genomic_DNA"/>
</dbReference>
<dbReference type="GO" id="GO:0000976">
    <property type="term" value="F:transcription cis-regulatory region binding"/>
    <property type="evidence" value="ECO:0007669"/>
    <property type="project" value="TreeGrafter"/>
</dbReference>
<dbReference type="InterPro" id="IPR036271">
    <property type="entry name" value="Tet_transcr_reg_TetR-rel_C_sf"/>
</dbReference>
<dbReference type="SUPFAM" id="SSF48498">
    <property type="entry name" value="Tetracyclin repressor-like, C-terminal domain"/>
    <property type="match status" value="1"/>
</dbReference>
<dbReference type="InterPro" id="IPR001647">
    <property type="entry name" value="HTH_TetR"/>
</dbReference>
<dbReference type="Pfam" id="PF00440">
    <property type="entry name" value="TetR_N"/>
    <property type="match status" value="1"/>
</dbReference>
<dbReference type="RefSeq" id="WP_044518575.1">
    <property type="nucleotide sequence ID" value="NZ_JBLVUM010000002.1"/>
</dbReference>
<evidence type="ECO:0000256" key="3">
    <source>
        <dbReference type="ARBA" id="ARBA00023163"/>
    </source>
</evidence>
<dbReference type="AlphaFoldDB" id="A0A1A0W7D1"/>
<evidence type="ECO:0000259" key="5">
    <source>
        <dbReference type="PROSITE" id="PS50977"/>
    </source>
</evidence>
<evidence type="ECO:0000256" key="4">
    <source>
        <dbReference type="PROSITE-ProRule" id="PRU00335"/>
    </source>
</evidence>
<organism evidence="6 7">
    <name type="scientific">Mycolicibacterium peregrinum</name>
    <name type="common">Mycobacterium peregrinum</name>
    <dbReference type="NCBI Taxonomy" id="43304"/>
    <lineage>
        <taxon>Bacteria</taxon>
        <taxon>Bacillati</taxon>
        <taxon>Actinomycetota</taxon>
        <taxon>Actinomycetes</taxon>
        <taxon>Mycobacteriales</taxon>
        <taxon>Mycobacteriaceae</taxon>
        <taxon>Mycolicibacterium</taxon>
    </lineage>
</organism>
<evidence type="ECO:0000313" key="7">
    <source>
        <dbReference type="Proteomes" id="UP000094008"/>
    </source>
</evidence>
<dbReference type="PANTHER" id="PTHR30055">
    <property type="entry name" value="HTH-TYPE TRANSCRIPTIONAL REGULATOR RUTR"/>
    <property type="match status" value="1"/>
</dbReference>
<dbReference type="InterPro" id="IPR009057">
    <property type="entry name" value="Homeodomain-like_sf"/>
</dbReference>
<dbReference type="Proteomes" id="UP000094008">
    <property type="component" value="Unassembled WGS sequence"/>
</dbReference>
<evidence type="ECO:0000313" key="6">
    <source>
        <dbReference type="EMBL" id="OBB91942.1"/>
    </source>
</evidence>
<keyword evidence="1" id="KW-0805">Transcription regulation</keyword>
<dbReference type="PANTHER" id="PTHR30055:SF234">
    <property type="entry name" value="HTH-TYPE TRANSCRIPTIONAL REGULATOR BETI"/>
    <property type="match status" value="1"/>
</dbReference>
<feature type="domain" description="HTH tetR-type" evidence="5">
    <location>
        <begin position="83"/>
        <end position="143"/>
    </location>
</feature>
<feature type="DNA-binding region" description="H-T-H motif" evidence="4">
    <location>
        <begin position="106"/>
        <end position="125"/>
    </location>
</feature>
<dbReference type="SUPFAM" id="SSF46689">
    <property type="entry name" value="Homeodomain-like"/>
    <property type="match status" value="1"/>
</dbReference>
<dbReference type="PROSITE" id="PS50977">
    <property type="entry name" value="HTH_TETR_2"/>
    <property type="match status" value="1"/>
</dbReference>
<name>A0A1A0W7D1_MYCPR</name>
<dbReference type="GO" id="GO:0003700">
    <property type="term" value="F:DNA-binding transcription factor activity"/>
    <property type="evidence" value="ECO:0007669"/>
    <property type="project" value="TreeGrafter"/>
</dbReference>
<comment type="caution">
    <text evidence="6">The sequence shown here is derived from an EMBL/GenBank/DDBJ whole genome shotgun (WGS) entry which is preliminary data.</text>
</comment>
<dbReference type="InterPro" id="IPR050109">
    <property type="entry name" value="HTH-type_TetR-like_transc_reg"/>
</dbReference>
<reference evidence="7" key="1">
    <citation type="submission" date="2016-06" db="EMBL/GenBank/DDBJ databases">
        <authorList>
            <person name="Sutton G."/>
            <person name="Brinkac L."/>
            <person name="Sanka R."/>
            <person name="Adams M."/>
            <person name="Lau E."/>
            <person name="Mehaffy C."/>
            <person name="Tameris M."/>
            <person name="Hatherill M."/>
            <person name="Hanekom W."/>
            <person name="Mahomed H."/>
            <person name="Mcshane H."/>
        </authorList>
    </citation>
    <scope>NUCLEOTIDE SEQUENCE [LARGE SCALE GENOMIC DNA]</scope>
    <source>
        <strain evidence="7">852002-10433_SCH5171157</strain>
    </source>
</reference>
<protein>
    <submittedName>
        <fullName evidence="6">TetR family transcriptional regulator</fullName>
    </submittedName>
</protein>
<proteinExistence type="predicted"/>
<gene>
    <name evidence="6" type="ORF">A5779_22785</name>
</gene>
<accession>A0A1A0W7D1</accession>
<dbReference type="OrthoDB" id="3467435at2"/>